<accession>A0A454Y268</accession>
<reference evidence="9" key="3">
    <citation type="submission" date="2017-04" db="EMBL/GenBank/DDBJ databases">
        <title>Population genomics of picophytoplankton unveils novel chromosome hypervariability.</title>
        <authorList>
            <consortium name="DOE Joint Genome Institute"/>
            <person name="Blanc-Mathieu R."/>
            <person name="Krasovec M."/>
            <person name="Hebrard M."/>
            <person name="Yau S."/>
            <person name="Desgranges E."/>
            <person name="Martin J."/>
            <person name="Schackwitz W."/>
            <person name="Kuo A."/>
            <person name="Salin G."/>
            <person name="Donnadieu C."/>
            <person name="Desdevises Y."/>
            <person name="Sanchez-Ferandin S."/>
            <person name="Moreau H."/>
            <person name="Rivals E."/>
            <person name="Grigoriev I.V."/>
            <person name="Grimsley N."/>
            <person name="Eyre-Walker A."/>
            <person name="Piganeau G."/>
        </authorList>
    </citation>
    <scope>NUCLEOTIDE SEQUENCE [LARGE SCALE GENOMIC DNA]</scope>
    <source>
        <strain evidence="9">RCC 1115</strain>
    </source>
</reference>
<dbReference type="STRING" id="70448.Q013L1"/>
<dbReference type="GO" id="GO:0005840">
    <property type="term" value="C:ribosome"/>
    <property type="evidence" value="ECO:0007669"/>
    <property type="project" value="UniProtKB-KW"/>
</dbReference>
<dbReference type="RefSeq" id="XP_003080751.1">
    <property type="nucleotide sequence ID" value="XM_003080703.1"/>
</dbReference>
<evidence type="ECO:0000256" key="4">
    <source>
        <dbReference type="ARBA" id="ARBA00023128"/>
    </source>
</evidence>
<dbReference type="Proteomes" id="UP000195557">
    <property type="component" value="Unassembled WGS sequence"/>
</dbReference>
<dbReference type="PANTHER" id="PTHR13362">
    <property type="entry name" value="MITOCHONDRIAL RIBOSOMAL PROTEIN S33"/>
    <property type="match status" value="1"/>
</dbReference>
<evidence type="ECO:0000256" key="7">
    <source>
        <dbReference type="SAM" id="MobiDB-lite"/>
    </source>
</evidence>
<feature type="compositionally biased region" description="Basic and acidic residues" evidence="7">
    <location>
        <begin position="83"/>
        <end position="94"/>
    </location>
</feature>
<dbReference type="FunCoup" id="Q013L1">
    <property type="interactions" value="758"/>
</dbReference>
<dbReference type="OMA" id="GYSEYYQ"/>
<accession>Q013L1</accession>
<evidence type="ECO:0000256" key="6">
    <source>
        <dbReference type="ARBA" id="ARBA00035132"/>
    </source>
</evidence>
<reference evidence="8 10" key="1">
    <citation type="journal article" date="2006" name="Proc. Natl. Acad. Sci. U.S.A.">
        <title>Genome analysis of the smallest free-living eukaryote Ostreococcus tauri unveils many unique features.</title>
        <authorList>
            <person name="Derelle E."/>
            <person name="Ferraz C."/>
            <person name="Rombauts S."/>
            <person name="Rouze P."/>
            <person name="Worden A.Z."/>
            <person name="Robbens S."/>
            <person name="Partensky F."/>
            <person name="Degroeve S."/>
            <person name="Echeynie S."/>
            <person name="Cooke R."/>
            <person name="Saeys Y."/>
            <person name="Wuyts J."/>
            <person name="Jabbari K."/>
            <person name="Bowler C."/>
            <person name="Panaud O."/>
            <person name="Piegu B."/>
            <person name="Ball S.G."/>
            <person name="Ral J.-P."/>
            <person name="Bouget F.-Y."/>
            <person name="Piganeau G."/>
            <person name="De Baets B."/>
            <person name="Picard A."/>
            <person name="Delseny M."/>
            <person name="Demaille J."/>
            <person name="Van de Peer Y."/>
            <person name="Moreau H."/>
        </authorList>
    </citation>
    <scope>NUCLEOTIDE SEQUENCE [LARGE SCALE GENOMIC DNA]</scope>
    <source>
        <strain evidence="8 10">OTTH0595</strain>
    </source>
</reference>
<evidence type="ECO:0000256" key="2">
    <source>
        <dbReference type="ARBA" id="ARBA00008970"/>
    </source>
</evidence>
<protein>
    <recommendedName>
        <fullName evidence="6">Small ribosomal subunit protein mS33</fullName>
    </recommendedName>
</protein>
<keyword evidence="4" id="KW-0496">Mitochondrion</keyword>
<dbReference type="EMBL" id="KZ155780">
    <property type="protein sequence ID" value="OUS46936.1"/>
    <property type="molecule type" value="Genomic_DNA"/>
</dbReference>
<dbReference type="InterPro" id="IPR013219">
    <property type="entry name" value="Ribosomal_mS33"/>
</dbReference>
<evidence type="ECO:0000313" key="8">
    <source>
        <dbReference type="EMBL" id="CAL54919.1"/>
    </source>
</evidence>
<name>Q013L1_OSTTA</name>
<evidence type="ECO:0000313" key="10">
    <source>
        <dbReference type="Proteomes" id="UP000009170"/>
    </source>
</evidence>
<dbReference type="Pfam" id="PF08293">
    <property type="entry name" value="MRP-S33"/>
    <property type="match status" value="1"/>
</dbReference>
<gene>
    <name evidence="9" type="ORF">BE221DRAFT_191445</name>
    <name evidence="8" type="ORF">OT_ostta08g01830</name>
</gene>
<dbReference type="GO" id="GO:1990904">
    <property type="term" value="C:ribonucleoprotein complex"/>
    <property type="evidence" value="ECO:0007669"/>
    <property type="project" value="UniProtKB-KW"/>
</dbReference>
<sequence length="94" mass="10433">MSQAKTKTALEIARKAAEIFGHHLGNGLPSGRKILRKPLIGERLVNWYPSSMAKMDPLFADPGDARRKVKLERMKRRGKGPPKKGEGKRASKGK</sequence>
<dbReference type="PANTHER" id="PTHR13362:SF2">
    <property type="entry name" value="SMALL RIBOSOMAL SUBUNIT PROTEIN MS33"/>
    <property type="match status" value="1"/>
</dbReference>
<feature type="region of interest" description="Disordered" evidence="7">
    <location>
        <begin position="72"/>
        <end position="94"/>
    </location>
</feature>
<evidence type="ECO:0000256" key="5">
    <source>
        <dbReference type="ARBA" id="ARBA00023274"/>
    </source>
</evidence>
<evidence type="ECO:0000256" key="3">
    <source>
        <dbReference type="ARBA" id="ARBA00022980"/>
    </source>
</evidence>
<comment type="subcellular location">
    <subcellularLocation>
        <location evidence="1">Mitochondrion</location>
    </subcellularLocation>
</comment>
<keyword evidence="10" id="KW-1185">Reference proteome</keyword>
<reference evidence="8" key="2">
    <citation type="journal article" date="2014" name="BMC Genomics">
        <title>An improved genome of the model marine alga Ostreococcus tauri unfolds by assessing Illumina de novo assemblies.</title>
        <authorList>
            <person name="Blanc-Mathieu R."/>
            <person name="Verhelst B."/>
            <person name="Derelle E."/>
            <person name="Rombauts S."/>
            <person name="Bouget F.Y."/>
            <person name="Carre I."/>
            <person name="Chateau A."/>
            <person name="Eyre-Walker A."/>
            <person name="Grimsley N."/>
            <person name="Moreau H."/>
            <person name="Piegu B."/>
            <person name="Rivals E."/>
            <person name="Schackwitz W."/>
            <person name="Van de Peer Y."/>
            <person name="Piganeau G."/>
        </authorList>
    </citation>
    <scope>NUCLEOTIDE SEQUENCE</scope>
    <source>
        <strain evidence="8">RCC4221</strain>
    </source>
</reference>
<proteinExistence type="inferred from homology"/>
<keyword evidence="3 8" id="KW-0689">Ribosomal protein</keyword>
<dbReference type="InParanoid" id="Q013L1"/>
<dbReference type="EMBL" id="CAID01000008">
    <property type="protein sequence ID" value="CAL54919.1"/>
    <property type="molecule type" value="Genomic_DNA"/>
</dbReference>
<keyword evidence="5" id="KW-0687">Ribonucleoprotein</keyword>
<dbReference type="AlphaFoldDB" id="Q013L1"/>
<dbReference type="KEGG" id="ota:OT_ostta08g01830"/>
<evidence type="ECO:0000256" key="1">
    <source>
        <dbReference type="ARBA" id="ARBA00004173"/>
    </source>
</evidence>
<feature type="compositionally biased region" description="Basic residues" evidence="7">
    <location>
        <begin position="72"/>
        <end position="82"/>
    </location>
</feature>
<evidence type="ECO:0000313" key="9">
    <source>
        <dbReference type="EMBL" id="OUS46936.1"/>
    </source>
</evidence>
<dbReference type="GeneID" id="9831569"/>
<dbReference type="OrthoDB" id="6495301at2759"/>
<organism evidence="8 10">
    <name type="scientific">Ostreococcus tauri</name>
    <name type="common">Marine green alga</name>
    <dbReference type="NCBI Taxonomy" id="70448"/>
    <lineage>
        <taxon>Eukaryota</taxon>
        <taxon>Viridiplantae</taxon>
        <taxon>Chlorophyta</taxon>
        <taxon>Mamiellophyceae</taxon>
        <taxon>Mamiellales</taxon>
        <taxon>Bathycoccaceae</taxon>
        <taxon>Ostreococcus</taxon>
    </lineage>
</organism>
<dbReference type="Proteomes" id="UP000009170">
    <property type="component" value="Unassembled WGS sequence"/>
</dbReference>
<accession>A0A1Y5IBQ0</accession>
<dbReference type="GO" id="GO:0005739">
    <property type="term" value="C:mitochondrion"/>
    <property type="evidence" value="ECO:0007669"/>
    <property type="project" value="UniProtKB-SubCell"/>
</dbReference>
<comment type="similarity">
    <text evidence="2">Belongs to the mitochondrion-specific ribosomal protein mS33 family.</text>
</comment>